<keyword evidence="2" id="KW-1185">Reference proteome</keyword>
<evidence type="ECO:0000313" key="2">
    <source>
        <dbReference type="Proteomes" id="UP000198672"/>
    </source>
</evidence>
<dbReference type="STRING" id="61595.SAMN05421644_14510"/>
<dbReference type="OrthoDB" id="73001at2"/>
<accession>A0A1H3INZ7</accession>
<dbReference type="InterPro" id="IPR012933">
    <property type="entry name" value="HicA_mRNA_interferase"/>
</dbReference>
<proteinExistence type="predicted"/>
<dbReference type="GO" id="GO:0003729">
    <property type="term" value="F:mRNA binding"/>
    <property type="evidence" value="ECO:0007669"/>
    <property type="project" value="InterPro"/>
</dbReference>
<dbReference type="Proteomes" id="UP000198672">
    <property type="component" value="Unassembled WGS sequence"/>
</dbReference>
<organism evidence="1 2">
    <name type="scientific">Allochromatium warmingii</name>
    <name type="common">Chromatium warmingii</name>
    <dbReference type="NCBI Taxonomy" id="61595"/>
    <lineage>
        <taxon>Bacteria</taxon>
        <taxon>Pseudomonadati</taxon>
        <taxon>Pseudomonadota</taxon>
        <taxon>Gammaproteobacteria</taxon>
        <taxon>Chromatiales</taxon>
        <taxon>Chromatiaceae</taxon>
        <taxon>Allochromatium</taxon>
    </lineage>
</organism>
<dbReference type="AlphaFoldDB" id="A0A1H3INZ7"/>
<dbReference type="RefSeq" id="WP_091334901.1">
    <property type="nucleotide sequence ID" value="NZ_FNOW01000045.1"/>
</dbReference>
<protein>
    <submittedName>
        <fullName evidence="1">HicA toxin of toxin-antitoxin</fullName>
    </submittedName>
</protein>
<sequence length="85" mass="9752">MLNSTHRKIHQAIFTDPLNGNLEWSRIEVLLLAIGCRVIEGRGSAVTFEKNGIRANFHRPHPHKEALKYRVKNVRDFLIKLGIVP</sequence>
<name>A0A1H3INZ7_ALLWA</name>
<dbReference type="Pfam" id="PF07927">
    <property type="entry name" value="HicA_toxin"/>
    <property type="match status" value="1"/>
</dbReference>
<reference evidence="2" key="1">
    <citation type="submission" date="2016-10" db="EMBL/GenBank/DDBJ databases">
        <authorList>
            <person name="Varghese N."/>
            <person name="Submissions S."/>
        </authorList>
    </citation>
    <scope>NUCLEOTIDE SEQUENCE [LARGE SCALE GENOMIC DNA]</scope>
    <source>
        <strain evidence="2">DSM 173</strain>
    </source>
</reference>
<evidence type="ECO:0000313" key="1">
    <source>
        <dbReference type="EMBL" id="SDY28544.1"/>
    </source>
</evidence>
<gene>
    <name evidence="1" type="ORF">SAMN05421644_14510</name>
</gene>
<dbReference type="EMBL" id="FNOW01000045">
    <property type="protein sequence ID" value="SDY28544.1"/>
    <property type="molecule type" value="Genomic_DNA"/>
</dbReference>